<comment type="similarity">
    <text evidence="1">Belongs to the sigma-70 factor family. ECF subfamily.</text>
</comment>
<dbReference type="InterPro" id="IPR013249">
    <property type="entry name" value="RNA_pol_sigma70_r4_t2"/>
</dbReference>
<evidence type="ECO:0000256" key="3">
    <source>
        <dbReference type="ARBA" id="ARBA00023082"/>
    </source>
</evidence>
<keyword evidence="4" id="KW-0238">DNA-binding</keyword>
<evidence type="ECO:0000259" key="6">
    <source>
        <dbReference type="Pfam" id="PF04542"/>
    </source>
</evidence>
<dbReference type="Gene3D" id="1.10.1740.10">
    <property type="match status" value="1"/>
</dbReference>
<dbReference type="InterPro" id="IPR013324">
    <property type="entry name" value="RNA_pol_sigma_r3/r4-like"/>
</dbReference>
<evidence type="ECO:0000313" key="8">
    <source>
        <dbReference type="EMBL" id="SHE65122.1"/>
    </source>
</evidence>
<dbReference type="InterPro" id="IPR036388">
    <property type="entry name" value="WH-like_DNA-bd_sf"/>
</dbReference>
<name>A0A1M4V873_9HYPH</name>
<dbReference type="GO" id="GO:0003677">
    <property type="term" value="F:DNA binding"/>
    <property type="evidence" value="ECO:0007669"/>
    <property type="project" value="UniProtKB-KW"/>
</dbReference>
<dbReference type="NCBIfam" id="TIGR02937">
    <property type="entry name" value="sigma70-ECF"/>
    <property type="match status" value="1"/>
</dbReference>
<dbReference type="SUPFAM" id="SSF88946">
    <property type="entry name" value="Sigma2 domain of RNA polymerase sigma factors"/>
    <property type="match status" value="1"/>
</dbReference>
<sequence>MARVPATDDERKAASAAPMRYRLMIGGKAESAAGAAGARDESSSLSEIDERAAADAVRSDEALMRAVADGDGEAFGRVIAAEAPRLTRFVAAVLGDLSEAEEVVQEALIRLWRNAEAWEPRGRIGTWLHRVAYRLSIDRLRRRRPHIDIDELENVLEDDAPTPERQLVRVEDVRLVHEALDRMPDRQRAVIVLAHFQELSQAEASAVMGMSQHAYESLLARARRRLRGLLAGEETGDREEWTES</sequence>
<evidence type="ECO:0000256" key="4">
    <source>
        <dbReference type="ARBA" id="ARBA00023125"/>
    </source>
</evidence>
<dbReference type="Proteomes" id="UP000184485">
    <property type="component" value="Unassembled WGS sequence"/>
</dbReference>
<gene>
    <name evidence="8" type="ORF">SAMN02745157_0636</name>
</gene>
<evidence type="ECO:0000256" key="5">
    <source>
        <dbReference type="ARBA" id="ARBA00023163"/>
    </source>
</evidence>
<dbReference type="InterPro" id="IPR014284">
    <property type="entry name" value="RNA_pol_sigma-70_dom"/>
</dbReference>
<protein>
    <submittedName>
        <fullName evidence="8">RNA polymerase sigma-70 factor, ECF subfamily</fullName>
    </submittedName>
</protein>
<dbReference type="PANTHER" id="PTHR43133:SF8">
    <property type="entry name" value="RNA POLYMERASE SIGMA FACTOR HI_1459-RELATED"/>
    <property type="match status" value="1"/>
</dbReference>
<dbReference type="STRING" id="1122133.SAMN02745157_0636"/>
<dbReference type="AlphaFoldDB" id="A0A1M4V873"/>
<evidence type="ECO:0000256" key="2">
    <source>
        <dbReference type="ARBA" id="ARBA00023015"/>
    </source>
</evidence>
<feature type="domain" description="RNA polymerase sigma-70 region 2" evidence="6">
    <location>
        <begin position="79"/>
        <end position="144"/>
    </location>
</feature>
<dbReference type="EMBL" id="FQUP01000001">
    <property type="protein sequence ID" value="SHE65122.1"/>
    <property type="molecule type" value="Genomic_DNA"/>
</dbReference>
<reference evidence="8 9" key="1">
    <citation type="submission" date="2016-11" db="EMBL/GenBank/DDBJ databases">
        <authorList>
            <person name="Jaros S."/>
            <person name="Januszkiewicz K."/>
            <person name="Wedrychowicz H."/>
        </authorList>
    </citation>
    <scope>NUCLEOTIDE SEQUENCE [LARGE SCALE GENOMIC DNA]</scope>
    <source>
        <strain evidence="8 9">DSM 19436</strain>
    </source>
</reference>
<dbReference type="Gene3D" id="1.10.10.10">
    <property type="entry name" value="Winged helix-like DNA-binding domain superfamily/Winged helix DNA-binding domain"/>
    <property type="match status" value="1"/>
</dbReference>
<proteinExistence type="inferred from homology"/>
<evidence type="ECO:0000259" key="7">
    <source>
        <dbReference type="Pfam" id="PF08281"/>
    </source>
</evidence>
<dbReference type="Pfam" id="PF04542">
    <property type="entry name" value="Sigma70_r2"/>
    <property type="match status" value="1"/>
</dbReference>
<organism evidence="8 9">
    <name type="scientific">Kaistia soli DSM 19436</name>
    <dbReference type="NCBI Taxonomy" id="1122133"/>
    <lineage>
        <taxon>Bacteria</taxon>
        <taxon>Pseudomonadati</taxon>
        <taxon>Pseudomonadota</taxon>
        <taxon>Alphaproteobacteria</taxon>
        <taxon>Hyphomicrobiales</taxon>
        <taxon>Kaistiaceae</taxon>
        <taxon>Kaistia</taxon>
    </lineage>
</organism>
<keyword evidence="2" id="KW-0805">Transcription regulation</keyword>
<dbReference type="PANTHER" id="PTHR43133">
    <property type="entry name" value="RNA POLYMERASE ECF-TYPE SIGMA FACTO"/>
    <property type="match status" value="1"/>
</dbReference>
<dbReference type="RefSeq" id="WP_244540120.1">
    <property type="nucleotide sequence ID" value="NZ_FQUP01000001.1"/>
</dbReference>
<dbReference type="InterPro" id="IPR039425">
    <property type="entry name" value="RNA_pol_sigma-70-like"/>
</dbReference>
<feature type="domain" description="RNA polymerase sigma factor 70 region 4 type 2" evidence="7">
    <location>
        <begin position="175"/>
        <end position="226"/>
    </location>
</feature>
<dbReference type="Pfam" id="PF08281">
    <property type="entry name" value="Sigma70_r4_2"/>
    <property type="match status" value="1"/>
</dbReference>
<accession>A0A1M4V873</accession>
<keyword evidence="5" id="KW-0804">Transcription</keyword>
<evidence type="ECO:0000313" key="9">
    <source>
        <dbReference type="Proteomes" id="UP000184485"/>
    </source>
</evidence>
<dbReference type="SUPFAM" id="SSF88659">
    <property type="entry name" value="Sigma3 and sigma4 domains of RNA polymerase sigma factors"/>
    <property type="match status" value="1"/>
</dbReference>
<evidence type="ECO:0000256" key="1">
    <source>
        <dbReference type="ARBA" id="ARBA00010641"/>
    </source>
</evidence>
<dbReference type="GO" id="GO:0006352">
    <property type="term" value="P:DNA-templated transcription initiation"/>
    <property type="evidence" value="ECO:0007669"/>
    <property type="project" value="InterPro"/>
</dbReference>
<keyword evidence="9" id="KW-1185">Reference proteome</keyword>
<dbReference type="InterPro" id="IPR013325">
    <property type="entry name" value="RNA_pol_sigma_r2"/>
</dbReference>
<keyword evidence="3" id="KW-0731">Sigma factor</keyword>
<dbReference type="GO" id="GO:0016987">
    <property type="term" value="F:sigma factor activity"/>
    <property type="evidence" value="ECO:0007669"/>
    <property type="project" value="UniProtKB-KW"/>
</dbReference>
<dbReference type="InterPro" id="IPR007627">
    <property type="entry name" value="RNA_pol_sigma70_r2"/>
</dbReference>